<feature type="compositionally biased region" description="Polar residues" evidence="1">
    <location>
        <begin position="151"/>
        <end position="169"/>
    </location>
</feature>
<keyword evidence="2" id="KW-0732">Signal</keyword>
<organism evidence="3 4">
    <name type="scientific">Drosophila rubida</name>
    <dbReference type="NCBI Taxonomy" id="30044"/>
    <lineage>
        <taxon>Eukaryota</taxon>
        <taxon>Metazoa</taxon>
        <taxon>Ecdysozoa</taxon>
        <taxon>Arthropoda</taxon>
        <taxon>Hexapoda</taxon>
        <taxon>Insecta</taxon>
        <taxon>Pterygota</taxon>
        <taxon>Neoptera</taxon>
        <taxon>Endopterygota</taxon>
        <taxon>Diptera</taxon>
        <taxon>Brachycera</taxon>
        <taxon>Muscomorpha</taxon>
        <taxon>Ephydroidea</taxon>
        <taxon>Drosophilidae</taxon>
        <taxon>Drosophila</taxon>
    </lineage>
</organism>
<gene>
    <name evidence="3" type="ORF">KR093_003153</name>
</gene>
<dbReference type="AlphaFoldDB" id="A0AAD4PJ07"/>
<protein>
    <submittedName>
        <fullName evidence="3">Uncharacterized protein</fullName>
    </submittedName>
</protein>
<evidence type="ECO:0000313" key="4">
    <source>
        <dbReference type="Proteomes" id="UP001200034"/>
    </source>
</evidence>
<accession>A0AAD4PJ07</accession>
<reference evidence="3" key="1">
    <citation type="journal article" date="2021" name="Mol. Ecol. Resour.">
        <title>Phylogenomic analyses of the genus Drosophila reveals genomic signals of climate adaptation.</title>
        <authorList>
            <person name="Li F."/>
            <person name="Rane R.V."/>
            <person name="Luria V."/>
            <person name="Xiong Z."/>
            <person name="Chen J."/>
            <person name="Li Z."/>
            <person name="Catullo R.A."/>
            <person name="Griffin P.C."/>
            <person name="Schiffer M."/>
            <person name="Pearce S."/>
            <person name="Lee S.F."/>
            <person name="McElroy K."/>
            <person name="Stocker A."/>
            <person name="Shirriffs J."/>
            <person name="Cockerell F."/>
            <person name="Coppin C."/>
            <person name="Sgro C.M."/>
            <person name="Karger A."/>
            <person name="Cain J.W."/>
            <person name="Weber J.A."/>
            <person name="Santpere G."/>
            <person name="Kirschner M.W."/>
            <person name="Hoffmann A.A."/>
            <person name="Oakeshott J.G."/>
            <person name="Zhang G."/>
        </authorList>
    </citation>
    <scope>NUCLEOTIDE SEQUENCE</scope>
    <source>
        <strain evidence="3">BGI-SZ-2011g</strain>
    </source>
</reference>
<sequence length="187" mass="20674">MQLNGLRLLKLLVLLLPLLLFSTALQAAVLPLDVTVGSPLDVEKFGYLELKPNGTLILSSAPNQSGSQMQNLLLLRSVLQALKFQPNGGQGKLNIKIYGDGEEHKFPPLMENVLQRIQTFFSIYRYTDTSRPVRKDEPTTTKAPPKPLVTSAESTTENLQENPQANDITATEPPLKDDDYITVGEDE</sequence>
<feature type="signal peptide" evidence="2">
    <location>
        <begin position="1"/>
        <end position="27"/>
    </location>
</feature>
<comment type="caution">
    <text evidence="3">The sequence shown here is derived from an EMBL/GenBank/DDBJ whole genome shotgun (WGS) entry which is preliminary data.</text>
</comment>
<feature type="chain" id="PRO_5041974892" evidence="2">
    <location>
        <begin position="28"/>
        <end position="187"/>
    </location>
</feature>
<evidence type="ECO:0000256" key="1">
    <source>
        <dbReference type="SAM" id="MobiDB-lite"/>
    </source>
</evidence>
<evidence type="ECO:0000313" key="3">
    <source>
        <dbReference type="EMBL" id="KAH8365660.1"/>
    </source>
</evidence>
<evidence type="ECO:0000256" key="2">
    <source>
        <dbReference type="SAM" id="SignalP"/>
    </source>
</evidence>
<keyword evidence="4" id="KW-1185">Reference proteome</keyword>
<feature type="region of interest" description="Disordered" evidence="1">
    <location>
        <begin position="131"/>
        <end position="187"/>
    </location>
</feature>
<proteinExistence type="predicted"/>
<dbReference type="Proteomes" id="UP001200034">
    <property type="component" value="Unassembled WGS sequence"/>
</dbReference>
<dbReference type="EMBL" id="JAJJHW010002774">
    <property type="protein sequence ID" value="KAH8365660.1"/>
    <property type="molecule type" value="Genomic_DNA"/>
</dbReference>
<name>A0AAD4PJ07_9MUSC</name>